<feature type="chain" id="PRO_5019040249" evidence="1">
    <location>
        <begin position="25"/>
        <end position="123"/>
    </location>
</feature>
<evidence type="ECO:0000313" key="3">
    <source>
        <dbReference type="Proteomes" id="UP000286402"/>
    </source>
</evidence>
<keyword evidence="1" id="KW-0732">Signal</keyword>
<feature type="signal peptide" evidence="1">
    <location>
        <begin position="1"/>
        <end position="24"/>
    </location>
</feature>
<organism evidence="2 3">
    <name type="scientific">Sphingobacterium siyangense</name>
    <dbReference type="NCBI Taxonomy" id="459529"/>
    <lineage>
        <taxon>Bacteria</taxon>
        <taxon>Pseudomonadati</taxon>
        <taxon>Bacteroidota</taxon>
        <taxon>Sphingobacteriia</taxon>
        <taxon>Sphingobacteriales</taxon>
        <taxon>Sphingobacteriaceae</taxon>
        <taxon>Sphingobacterium</taxon>
    </lineage>
</organism>
<comment type="caution">
    <text evidence="2">The sequence shown here is derived from an EMBL/GenBank/DDBJ whole genome shotgun (WGS) entry which is preliminary data.</text>
</comment>
<reference evidence="2 3" key="1">
    <citation type="submission" date="2016-07" db="EMBL/GenBank/DDBJ databases">
        <title>Genome analysis of Sphingobacterium siyangense T12B17.</title>
        <authorList>
            <person name="Xu D."/>
            <person name="Su Y."/>
            <person name="Zheng S."/>
        </authorList>
    </citation>
    <scope>NUCLEOTIDE SEQUENCE [LARGE SCALE GENOMIC DNA]</scope>
    <source>
        <strain evidence="2 3">T12B17</strain>
    </source>
</reference>
<gene>
    <name evidence="2" type="ORF">BCY89_04820</name>
</gene>
<evidence type="ECO:0000256" key="1">
    <source>
        <dbReference type="SAM" id="SignalP"/>
    </source>
</evidence>
<name>A0A420FVV6_9SPHI</name>
<dbReference type="EMBL" id="MCAQ01000012">
    <property type="protein sequence ID" value="RKF36983.1"/>
    <property type="molecule type" value="Genomic_DNA"/>
</dbReference>
<accession>A0A420FVV6</accession>
<sequence>MALKQLILLFLTFGFLLSAPDAFACHKMNAHSSHTQGNTTTDKKNHCCSKFKSFKKKAFCKHNKPCKNCNCQCTYSGTFLAISNPLEQGHELCGIAIKKNYKPIAPTFISEGYFCPWVPPKIS</sequence>
<proteinExistence type="predicted"/>
<evidence type="ECO:0000313" key="2">
    <source>
        <dbReference type="EMBL" id="RKF36983.1"/>
    </source>
</evidence>
<dbReference type="AlphaFoldDB" id="A0A420FVV6"/>
<keyword evidence="3" id="KW-1185">Reference proteome</keyword>
<dbReference type="Proteomes" id="UP000286402">
    <property type="component" value="Unassembled WGS sequence"/>
</dbReference>
<protein>
    <submittedName>
        <fullName evidence="2">Uncharacterized protein</fullName>
    </submittedName>
</protein>